<gene>
    <name evidence="9" type="ORF">EPH95_06330</name>
</gene>
<name>A0A514LG76_9BACI</name>
<sequence>MKERVERVRRTESRLLQLSVWGALGFAVIGLVLGLVTASQMIFFDGAYSLISLALSLMAFLAFRYAGKEDTRRFPYGKETIEPLVVVIKAIVISLMCFVAIVSSVTEFFTGGSEVVLGPALAYALLSTVVCFVIFSMMKRKKDSELLKAESAQWMMDTLLSVVILIGFFIAWLLQGTTWAFLVPYIDPLMVLLAAGYFLTVPYGLIKTNGRELLRMTPANDIQERIVAEVQSLKQTYRMENAILRTSKIGRTIYMEIDVILNENSKVTTVKEMDLVREELDKRLSDIPEEKWVTMSFTMDEKWTA</sequence>
<dbReference type="GO" id="GO:0006882">
    <property type="term" value="P:intracellular zinc ion homeostasis"/>
    <property type="evidence" value="ECO:0007669"/>
    <property type="project" value="TreeGrafter"/>
</dbReference>
<dbReference type="Gene3D" id="1.20.1510.10">
    <property type="entry name" value="Cation efflux protein transmembrane domain"/>
    <property type="match status" value="1"/>
</dbReference>
<evidence type="ECO:0000256" key="5">
    <source>
        <dbReference type="ARBA" id="ARBA00022989"/>
    </source>
</evidence>
<dbReference type="GO" id="GO:0005886">
    <property type="term" value="C:plasma membrane"/>
    <property type="evidence" value="ECO:0007669"/>
    <property type="project" value="TreeGrafter"/>
</dbReference>
<keyword evidence="10" id="KW-1185">Reference proteome</keyword>
<reference evidence="10" key="1">
    <citation type="submission" date="2019-01" db="EMBL/GenBank/DDBJ databases">
        <title>Genomic analysis of Salicibibacter sp. NKC3-5.</title>
        <authorList>
            <person name="Oh Y.J."/>
        </authorList>
    </citation>
    <scope>NUCLEOTIDE SEQUENCE [LARGE SCALE GENOMIC DNA]</scope>
    <source>
        <strain evidence="10">NKC3-5</strain>
    </source>
</reference>
<dbReference type="GO" id="GO:0015341">
    <property type="term" value="F:zinc efflux antiporter activity"/>
    <property type="evidence" value="ECO:0007669"/>
    <property type="project" value="TreeGrafter"/>
</dbReference>
<dbReference type="InterPro" id="IPR050291">
    <property type="entry name" value="CDF_Transporter"/>
</dbReference>
<dbReference type="GO" id="GO:0015086">
    <property type="term" value="F:cadmium ion transmembrane transporter activity"/>
    <property type="evidence" value="ECO:0007669"/>
    <property type="project" value="TreeGrafter"/>
</dbReference>
<feature type="transmembrane region" description="Helical" evidence="7">
    <location>
        <begin position="117"/>
        <end position="138"/>
    </location>
</feature>
<protein>
    <submittedName>
        <fullName evidence="9">Cation diffusion facilitator family transporter</fullName>
    </submittedName>
</protein>
<evidence type="ECO:0000313" key="9">
    <source>
        <dbReference type="EMBL" id="QDI90839.1"/>
    </source>
</evidence>
<dbReference type="EMBL" id="CP035485">
    <property type="protein sequence ID" value="QDI90839.1"/>
    <property type="molecule type" value="Genomic_DNA"/>
</dbReference>
<evidence type="ECO:0000256" key="3">
    <source>
        <dbReference type="ARBA" id="ARBA00022448"/>
    </source>
</evidence>
<proteinExistence type="inferred from homology"/>
<evidence type="ECO:0000256" key="2">
    <source>
        <dbReference type="ARBA" id="ARBA00008114"/>
    </source>
</evidence>
<feature type="transmembrane region" description="Helical" evidence="7">
    <location>
        <begin position="84"/>
        <end position="105"/>
    </location>
</feature>
<dbReference type="AlphaFoldDB" id="A0A514LG76"/>
<dbReference type="PANTHER" id="PTHR43840">
    <property type="entry name" value="MITOCHONDRIAL METAL TRANSPORTER 1-RELATED"/>
    <property type="match status" value="1"/>
</dbReference>
<dbReference type="InterPro" id="IPR058533">
    <property type="entry name" value="Cation_efflux_TM"/>
</dbReference>
<feature type="transmembrane region" description="Helical" evidence="7">
    <location>
        <begin position="188"/>
        <end position="206"/>
    </location>
</feature>
<dbReference type="InterPro" id="IPR002524">
    <property type="entry name" value="Cation_efflux"/>
</dbReference>
<dbReference type="KEGG" id="sale:EPH95_06330"/>
<dbReference type="Proteomes" id="UP000319756">
    <property type="component" value="Chromosome"/>
</dbReference>
<feature type="domain" description="Cation efflux protein transmembrane" evidence="8">
    <location>
        <begin position="17"/>
        <end position="214"/>
    </location>
</feature>
<evidence type="ECO:0000313" key="10">
    <source>
        <dbReference type="Proteomes" id="UP000319756"/>
    </source>
</evidence>
<evidence type="ECO:0000256" key="1">
    <source>
        <dbReference type="ARBA" id="ARBA00004141"/>
    </source>
</evidence>
<feature type="transmembrane region" description="Helical" evidence="7">
    <location>
        <begin position="15"/>
        <end position="36"/>
    </location>
</feature>
<keyword evidence="6 7" id="KW-0472">Membrane</keyword>
<keyword evidence="4 7" id="KW-0812">Transmembrane</keyword>
<evidence type="ECO:0000256" key="6">
    <source>
        <dbReference type="ARBA" id="ARBA00023136"/>
    </source>
</evidence>
<accession>A0A514LG76</accession>
<evidence type="ECO:0000259" key="8">
    <source>
        <dbReference type="Pfam" id="PF01545"/>
    </source>
</evidence>
<evidence type="ECO:0000256" key="7">
    <source>
        <dbReference type="SAM" id="Phobius"/>
    </source>
</evidence>
<dbReference type="PANTHER" id="PTHR43840:SF15">
    <property type="entry name" value="MITOCHONDRIAL METAL TRANSPORTER 1-RELATED"/>
    <property type="match status" value="1"/>
</dbReference>
<dbReference type="Pfam" id="PF01545">
    <property type="entry name" value="Cation_efflux"/>
    <property type="match status" value="1"/>
</dbReference>
<organism evidence="9 10">
    <name type="scientific">Salicibibacter halophilus</name>
    <dbReference type="NCBI Taxonomy" id="2502791"/>
    <lineage>
        <taxon>Bacteria</taxon>
        <taxon>Bacillati</taxon>
        <taxon>Bacillota</taxon>
        <taxon>Bacilli</taxon>
        <taxon>Bacillales</taxon>
        <taxon>Bacillaceae</taxon>
        <taxon>Salicibibacter</taxon>
    </lineage>
</organism>
<dbReference type="NCBIfam" id="TIGR01297">
    <property type="entry name" value="CDF"/>
    <property type="match status" value="1"/>
</dbReference>
<keyword evidence="5 7" id="KW-1133">Transmembrane helix</keyword>
<evidence type="ECO:0000256" key="4">
    <source>
        <dbReference type="ARBA" id="ARBA00022692"/>
    </source>
</evidence>
<feature type="transmembrane region" description="Helical" evidence="7">
    <location>
        <begin position="159"/>
        <end position="182"/>
    </location>
</feature>
<dbReference type="OrthoDB" id="2388015at2"/>
<keyword evidence="3" id="KW-0813">Transport</keyword>
<comment type="subcellular location">
    <subcellularLocation>
        <location evidence="1">Membrane</location>
        <topology evidence="1">Multi-pass membrane protein</topology>
    </subcellularLocation>
</comment>
<feature type="transmembrane region" description="Helical" evidence="7">
    <location>
        <begin position="42"/>
        <end position="63"/>
    </location>
</feature>
<comment type="similarity">
    <text evidence="2">Belongs to the cation diffusion facilitator (CDF) transporter (TC 2.A.4) family.</text>
</comment>
<dbReference type="GO" id="GO:0015093">
    <property type="term" value="F:ferrous iron transmembrane transporter activity"/>
    <property type="evidence" value="ECO:0007669"/>
    <property type="project" value="TreeGrafter"/>
</dbReference>
<dbReference type="InterPro" id="IPR027469">
    <property type="entry name" value="Cation_efflux_TMD_sf"/>
</dbReference>
<dbReference type="SUPFAM" id="SSF161111">
    <property type="entry name" value="Cation efflux protein transmembrane domain-like"/>
    <property type="match status" value="1"/>
</dbReference>